<dbReference type="InterPro" id="IPR013096">
    <property type="entry name" value="Cupin_2"/>
</dbReference>
<dbReference type="InterPro" id="IPR011051">
    <property type="entry name" value="RmlC_Cupin_sf"/>
</dbReference>
<dbReference type="Pfam" id="PF07883">
    <property type="entry name" value="Cupin_2"/>
    <property type="match status" value="1"/>
</dbReference>
<accession>A0ABS9BFH5</accession>
<evidence type="ECO:0000259" key="1">
    <source>
        <dbReference type="Pfam" id="PF07883"/>
    </source>
</evidence>
<reference evidence="2 3" key="1">
    <citation type="submission" date="2022-01" db="EMBL/GenBank/DDBJ databases">
        <title>Flavihumibacter sp. nov., isolated from sediment of a river.</title>
        <authorList>
            <person name="Liu H."/>
        </authorList>
    </citation>
    <scope>NUCLEOTIDE SEQUENCE [LARGE SCALE GENOMIC DNA]</scope>
    <source>
        <strain evidence="2 3">RY-1</strain>
    </source>
</reference>
<feature type="domain" description="Cupin type-2" evidence="1">
    <location>
        <begin position="30"/>
        <end position="90"/>
    </location>
</feature>
<comment type="caution">
    <text evidence="2">The sequence shown here is derived from an EMBL/GenBank/DDBJ whole genome shotgun (WGS) entry which is preliminary data.</text>
</comment>
<name>A0ABS9BFH5_9BACT</name>
<proteinExistence type="predicted"/>
<dbReference type="InterPro" id="IPR014710">
    <property type="entry name" value="RmlC-like_jellyroll"/>
</dbReference>
<dbReference type="RefSeq" id="WP_234864410.1">
    <property type="nucleotide sequence ID" value="NZ_JAKEVY010000001.1"/>
</dbReference>
<sequence>MSTCIENKLTGQRIVFLMEGIGEEQLVMRMSYRGKGMAPPLHYHIAQEEKFSVISGELMLYHQGKLDRIKAGHSFHIEPFQEHAMWNALDGCTELDWMVYPALNTAVFLRESFAMANKQFERGKKDLSLKHKIGLAYKYEQEIRLKSVPLFLVHFLHALLFPKKHFGKISRRTDFAAERIMQ</sequence>
<dbReference type="Proteomes" id="UP001200145">
    <property type="component" value="Unassembled WGS sequence"/>
</dbReference>
<organism evidence="2 3">
    <name type="scientific">Flavihumibacter fluminis</name>
    <dbReference type="NCBI Taxonomy" id="2909236"/>
    <lineage>
        <taxon>Bacteria</taxon>
        <taxon>Pseudomonadati</taxon>
        <taxon>Bacteroidota</taxon>
        <taxon>Chitinophagia</taxon>
        <taxon>Chitinophagales</taxon>
        <taxon>Chitinophagaceae</taxon>
        <taxon>Flavihumibacter</taxon>
    </lineage>
</organism>
<protein>
    <submittedName>
        <fullName evidence="2">Cupin domain-containing protein</fullName>
    </submittedName>
</protein>
<gene>
    <name evidence="2" type="ORF">L0U88_04470</name>
</gene>
<keyword evidence="3" id="KW-1185">Reference proteome</keyword>
<dbReference type="SUPFAM" id="SSF51182">
    <property type="entry name" value="RmlC-like cupins"/>
    <property type="match status" value="1"/>
</dbReference>
<dbReference type="EMBL" id="JAKEVY010000001">
    <property type="protein sequence ID" value="MCF1713883.1"/>
    <property type="molecule type" value="Genomic_DNA"/>
</dbReference>
<evidence type="ECO:0000313" key="3">
    <source>
        <dbReference type="Proteomes" id="UP001200145"/>
    </source>
</evidence>
<dbReference type="Gene3D" id="2.60.120.10">
    <property type="entry name" value="Jelly Rolls"/>
    <property type="match status" value="1"/>
</dbReference>
<evidence type="ECO:0000313" key="2">
    <source>
        <dbReference type="EMBL" id="MCF1713883.1"/>
    </source>
</evidence>